<gene>
    <name evidence="1" type="ORF">L6164_017937</name>
</gene>
<evidence type="ECO:0000313" key="2">
    <source>
        <dbReference type="Proteomes" id="UP000828941"/>
    </source>
</evidence>
<comment type="caution">
    <text evidence="1">The sequence shown here is derived from an EMBL/GenBank/DDBJ whole genome shotgun (WGS) entry which is preliminary data.</text>
</comment>
<proteinExistence type="predicted"/>
<reference evidence="1 2" key="1">
    <citation type="journal article" date="2022" name="DNA Res.">
        <title>Chromosomal-level genome assembly of the orchid tree Bauhinia variegata (Leguminosae; Cercidoideae) supports the allotetraploid origin hypothesis of Bauhinia.</title>
        <authorList>
            <person name="Zhong Y."/>
            <person name="Chen Y."/>
            <person name="Zheng D."/>
            <person name="Pang J."/>
            <person name="Liu Y."/>
            <person name="Luo S."/>
            <person name="Meng S."/>
            <person name="Qian L."/>
            <person name="Wei D."/>
            <person name="Dai S."/>
            <person name="Zhou R."/>
        </authorList>
    </citation>
    <scope>NUCLEOTIDE SEQUENCE [LARGE SCALE GENOMIC DNA]</scope>
    <source>
        <strain evidence="1">BV-YZ2020</strain>
    </source>
</reference>
<organism evidence="1 2">
    <name type="scientific">Bauhinia variegata</name>
    <name type="common">Purple orchid tree</name>
    <name type="synonym">Phanera variegata</name>
    <dbReference type="NCBI Taxonomy" id="167791"/>
    <lineage>
        <taxon>Eukaryota</taxon>
        <taxon>Viridiplantae</taxon>
        <taxon>Streptophyta</taxon>
        <taxon>Embryophyta</taxon>
        <taxon>Tracheophyta</taxon>
        <taxon>Spermatophyta</taxon>
        <taxon>Magnoliopsida</taxon>
        <taxon>eudicotyledons</taxon>
        <taxon>Gunneridae</taxon>
        <taxon>Pentapetalae</taxon>
        <taxon>rosids</taxon>
        <taxon>fabids</taxon>
        <taxon>Fabales</taxon>
        <taxon>Fabaceae</taxon>
        <taxon>Cercidoideae</taxon>
        <taxon>Cercideae</taxon>
        <taxon>Bauhiniinae</taxon>
        <taxon>Bauhinia</taxon>
    </lineage>
</organism>
<name>A0ACB9N9P1_BAUVA</name>
<sequence>MAKISIFVLLLPLLCILTSESVENRNAQPVHCLASDREALMEFKNGLYDPQNRLSSWRGSNCCQWRGIDCENSTGAVSAVRYGFLNLSGEIRPSLQRLKSLRHLDLSFNAFHGISIPEFFGSLQNLQYLNLSHAGFSGRIPPNLQNLSRLQFLDLNSLRLEVENLELVTGFVSLKHLAMNEVDLSMVGTDWLGAINQLPFLTELHLSSCNLSGFIPSPTSLNFNSLQVLDLSHNKFQSEIPGWLANISSLQHIDMSYSGLFGRIPLGLAELPNLLWLDLSVNHNLTANCSQLFNGRWEKIQMLNFIFNKLYGKLPSSFGNMTSLVFLRLDNNAVEGGIPSSIGRLCNLKSFYLSKNKLKGNLPEFLEGSEDCVSGNPLPNLEYLDLSFNQVAGPVPLIESGIDSLDLSHNQFSGSIPPNFSETMPHLLLLSLSNNNLSGEIPMSIGEMSSLVVIDFSDNNLTGRIPSSLGNCSRLNVLDLGNNSLNGMVPDSFGLLQELKSLHLNQNRLLGNLPSFLTNLSKLESLDLGYNGFSGTIPSWLGDGYENLTILTLRSNAFSGRLPPELSKLSSLQVLDLAGNDLNGSIPAKLGDLKAMAEEQKVNRYILYGRFLGHYYEERLVVNTKGQTLTYTRILSLVTSIDLSGNSLSGNLPLEITRLSGLVVLNLSRNHITGNIPGNISNMHQLQSLDLSSNQLSGSIPPSLSSLSFLGFLNLSNNNLSGVIPYTGHMTTFEEPSFVGNPGLCGLPLTVTCPGDDSDNGDGSGNAENDGFIDNWFYLSVGLGFAAGIVVPFLILAMKKSWSDAYFGFVDKVAEKLSWLIERRGYLIGIAKQWLSHRGVSS</sequence>
<dbReference type="EMBL" id="CM039432">
    <property type="protein sequence ID" value="KAI4333089.1"/>
    <property type="molecule type" value="Genomic_DNA"/>
</dbReference>
<protein>
    <submittedName>
        <fullName evidence="1">Uncharacterized protein</fullName>
    </submittedName>
</protein>
<keyword evidence="2" id="KW-1185">Reference proteome</keyword>
<evidence type="ECO:0000313" key="1">
    <source>
        <dbReference type="EMBL" id="KAI4333089.1"/>
    </source>
</evidence>
<accession>A0ACB9N9P1</accession>
<dbReference type="Proteomes" id="UP000828941">
    <property type="component" value="Chromosome 7"/>
</dbReference>